<accession>A0A2S2CUN8</accession>
<proteinExistence type="predicted"/>
<keyword evidence="3" id="KW-1185">Reference proteome</keyword>
<sequence length="233" mass="23059">MTDNPRLAARALAPTLPTPAQQRPAPNQEQKQDPLSIFQSDRGLSFGDLVDAVNPLQHLPVVSSVYREVSGDNIGLAARLAGGFIFGGPIGLLASAGMAAFESISGDTPLGHLASLADGDGKDPAAGSKAAAGTALADAGTGKPTVPWMAAEADGTKGGTALPSAAAFDAALRKMNPRPAQAATAGTAAAGTGVAGSAGAGAAGDTTRPAPQLLAKLYEMQATQPAGQRSVKL</sequence>
<feature type="region of interest" description="Disordered" evidence="1">
    <location>
        <begin position="1"/>
        <end position="36"/>
    </location>
</feature>
<feature type="compositionally biased region" description="Low complexity" evidence="1">
    <location>
        <begin position="182"/>
        <end position="192"/>
    </location>
</feature>
<protein>
    <submittedName>
        <fullName evidence="2">Uncharacterized protein</fullName>
    </submittedName>
</protein>
<organism evidence="2 3">
    <name type="scientific">Azospirillum thermophilum</name>
    <dbReference type="NCBI Taxonomy" id="2202148"/>
    <lineage>
        <taxon>Bacteria</taxon>
        <taxon>Pseudomonadati</taxon>
        <taxon>Pseudomonadota</taxon>
        <taxon>Alphaproteobacteria</taxon>
        <taxon>Rhodospirillales</taxon>
        <taxon>Azospirillaceae</taxon>
        <taxon>Azospirillum</taxon>
    </lineage>
</organism>
<dbReference type="RefSeq" id="WP_109330296.1">
    <property type="nucleotide sequence ID" value="NZ_CP029354.1"/>
</dbReference>
<feature type="compositionally biased region" description="Low complexity" evidence="1">
    <location>
        <begin position="1"/>
        <end position="20"/>
    </location>
</feature>
<reference evidence="3" key="1">
    <citation type="submission" date="2018-05" db="EMBL/GenBank/DDBJ databases">
        <title>Azospirillum thermophila sp. nov., a novel isolated from hot spring.</title>
        <authorList>
            <person name="Zhao Z."/>
        </authorList>
    </citation>
    <scope>NUCLEOTIDE SEQUENCE [LARGE SCALE GENOMIC DNA]</scope>
    <source>
        <strain evidence="3">CFH 70021</strain>
    </source>
</reference>
<evidence type="ECO:0000313" key="2">
    <source>
        <dbReference type="EMBL" id="AWK88233.1"/>
    </source>
</evidence>
<name>A0A2S2CUN8_9PROT</name>
<evidence type="ECO:0000313" key="3">
    <source>
        <dbReference type="Proteomes" id="UP000245629"/>
    </source>
</evidence>
<dbReference type="KEGG" id="azz:DEW08_19205"/>
<feature type="compositionally biased region" description="Gly residues" evidence="1">
    <location>
        <begin position="193"/>
        <end position="202"/>
    </location>
</feature>
<evidence type="ECO:0000256" key="1">
    <source>
        <dbReference type="SAM" id="MobiDB-lite"/>
    </source>
</evidence>
<dbReference type="EMBL" id="CP029354">
    <property type="protein sequence ID" value="AWK88233.1"/>
    <property type="molecule type" value="Genomic_DNA"/>
</dbReference>
<dbReference type="AlphaFoldDB" id="A0A2S2CUN8"/>
<feature type="region of interest" description="Disordered" evidence="1">
    <location>
        <begin position="182"/>
        <end position="208"/>
    </location>
</feature>
<gene>
    <name evidence="2" type="ORF">DEW08_19205</name>
</gene>
<dbReference type="OrthoDB" id="5769175at2"/>
<dbReference type="Proteomes" id="UP000245629">
    <property type="component" value="Chromosome 3"/>
</dbReference>